<dbReference type="PANTHER" id="PTHR43685">
    <property type="entry name" value="GLYCOSYLTRANSFERASE"/>
    <property type="match status" value="1"/>
</dbReference>
<gene>
    <name evidence="2" type="ORF">K0U00_07840</name>
</gene>
<dbReference type="EMBL" id="JAHZIK010000135">
    <property type="protein sequence ID" value="MBW7453946.1"/>
    <property type="molecule type" value="Genomic_DNA"/>
</dbReference>
<sequence length="259" mass="30068">MSKVSVIMTSYNKPAFVGKAIEGILGQSHADFELLLMDDNSNEETDQVIAAYLQDNRIRYVKSQTKDIAERAATIRYASLINQAIDLSTGDYITYITDDNVYRPQRLEKMTAFLSENPEANIVYSSSITNHIKDDGTITKSVFRPAGRLTWLAPCAVDHCSIMHRSSILPRIYERWGSYWDENPEYYRIGDARFFWRLNHYWPFHPLDEVLDDNYMTEGSFHSQLFSREKSQFIQLLPQQLDCRELRESLRQQQSGKIG</sequence>
<feature type="domain" description="Glycosyltransferase 2-like" evidence="1">
    <location>
        <begin position="5"/>
        <end position="168"/>
    </location>
</feature>
<dbReference type="CDD" id="cd00761">
    <property type="entry name" value="Glyco_tranf_GTA_type"/>
    <property type="match status" value="1"/>
</dbReference>
<dbReference type="InterPro" id="IPR029044">
    <property type="entry name" value="Nucleotide-diphossugar_trans"/>
</dbReference>
<comment type="caution">
    <text evidence="2">The sequence shown here is derived from an EMBL/GenBank/DDBJ whole genome shotgun (WGS) entry which is preliminary data.</text>
</comment>
<accession>A0ABS7BZN5</accession>
<dbReference type="InterPro" id="IPR050834">
    <property type="entry name" value="Glycosyltransf_2"/>
</dbReference>
<evidence type="ECO:0000313" key="2">
    <source>
        <dbReference type="EMBL" id="MBW7453946.1"/>
    </source>
</evidence>
<keyword evidence="3" id="KW-1185">Reference proteome</keyword>
<protein>
    <submittedName>
        <fullName evidence="2">Glycosyltransferase</fullName>
    </submittedName>
</protein>
<evidence type="ECO:0000259" key="1">
    <source>
        <dbReference type="Pfam" id="PF00535"/>
    </source>
</evidence>
<dbReference type="Gene3D" id="3.90.550.10">
    <property type="entry name" value="Spore Coat Polysaccharide Biosynthesis Protein SpsA, Chain A"/>
    <property type="match status" value="1"/>
</dbReference>
<dbReference type="RefSeq" id="WP_210044936.1">
    <property type="nucleotide sequence ID" value="NZ_JBHLVU010000024.1"/>
</dbReference>
<name>A0ABS7BZN5_9BACL</name>
<dbReference type="SUPFAM" id="SSF53448">
    <property type="entry name" value="Nucleotide-diphospho-sugar transferases"/>
    <property type="match status" value="1"/>
</dbReference>
<proteinExistence type="predicted"/>
<dbReference type="PANTHER" id="PTHR43685:SF2">
    <property type="entry name" value="GLYCOSYLTRANSFERASE 2-LIKE DOMAIN-CONTAINING PROTEIN"/>
    <property type="match status" value="1"/>
</dbReference>
<dbReference type="Pfam" id="PF00535">
    <property type="entry name" value="Glycos_transf_2"/>
    <property type="match status" value="1"/>
</dbReference>
<dbReference type="Proteomes" id="UP001519887">
    <property type="component" value="Unassembled WGS sequence"/>
</dbReference>
<reference evidence="2 3" key="1">
    <citation type="submission" date="2021-07" db="EMBL/GenBank/DDBJ databases">
        <title>Paenibacillus radiodurans sp. nov., isolated from the southeastern edge of Tengger Desert.</title>
        <authorList>
            <person name="Zhang G."/>
        </authorList>
    </citation>
    <scope>NUCLEOTIDE SEQUENCE [LARGE SCALE GENOMIC DNA]</scope>
    <source>
        <strain evidence="2 3">CCM 7311</strain>
    </source>
</reference>
<organism evidence="2 3">
    <name type="scientific">Paenibacillus sepulcri</name>
    <dbReference type="NCBI Taxonomy" id="359917"/>
    <lineage>
        <taxon>Bacteria</taxon>
        <taxon>Bacillati</taxon>
        <taxon>Bacillota</taxon>
        <taxon>Bacilli</taxon>
        <taxon>Bacillales</taxon>
        <taxon>Paenibacillaceae</taxon>
        <taxon>Paenibacillus</taxon>
    </lineage>
</organism>
<dbReference type="InterPro" id="IPR001173">
    <property type="entry name" value="Glyco_trans_2-like"/>
</dbReference>
<evidence type="ECO:0000313" key="3">
    <source>
        <dbReference type="Proteomes" id="UP001519887"/>
    </source>
</evidence>